<accession>A0A8X6HGA5</accession>
<keyword evidence="2" id="KW-1185">Reference proteome</keyword>
<reference evidence="1" key="1">
    <citation type="submission" date="2020-07" db="EMBL/GenBank/DDBJ databases">
        <title>Multicomponent nature underlies the extraordinary mechanical properties of spider dragline silk.</title>
        <authorList>
            <person name="Kono N."/>
            <person name="Nakamura H."/>
            <person name="Mori M."/>
            <person name="Yoshida Y."/>
            <person name="Ohtoshi R."/>
            <person name="Malay A.D."/>
            <person name="Moran D.A.P."/>
            <person name="Tomita M."/>
            <person name="Numata K."/>
            <person name="Arakawa K."/>
        </authorList>
    </citation>
    <scope>NUCLEOTIDE SEQUENCE</scope>
</reference>
<dbReference type="Proteomes" id="UP000887116">
    <property type="component" value="Unassembled WGS sequence"/>
</dbReference>
<comment type="caution">
    <text evidence="1">The sequence shown here is derived from an EMBL/GenBank/DDBJ whole genome shotgun (WGS) entry which is preliminary data.</text>
</comment>
<dbReference type="AlphaFoldDB" id="A0A8X6HGA5"/>
<sequence>MKGKKNIYQFRTGFPRITTNNNTWSHCRPQLPLLFFSYSPIIGLFKTVDPAAYEVCDPFTITKQLHSAHTELTSFNDRTSKYRMSRNLRPP</sequence>
<dbReference type="EMBL" id="BMAO01028255">
    <property type="protein sequence ID" value="GFR23099.1"/>
    <property type="molecule type" value="Genomic_DNA"/>
</dbReference>
<evidence type="ECO:0000313" key="1">
    <source>
        <dbReference type="EMBL" id="GFR23099.1"/>
    </source>
</evidence>
<organism evidence="1 2">
    <name type="scientific">Trichonephila clavata</name>
    <name type="common">Joro spider</name>
    <name type="synonym">Nephila clavata</name>
    <dbReference type="NCBI Taxonomy" id="2740835"/>
    <lineage>
        <taxon>Eukaryota</taxon>
        <taxon>Metazoa</taxon>
        <taxon>Ecdysozoa</taxon>
        <taxon>Arthropoda</taxon>
        <taxon>Chelicerata</taxon>
        <taxon>Arachnida</taxon>
        <taxon>Araneae</taxon>
        <taxon>Araneomorphae</taxon>
        <taxon>Entelegynae</taxon>
        <taxon>Araneoidea</taxon>
        <taxon>Nephilidae</taxon>
        <taxon>Trichonephila</taxon>
    </lineage>
</organism>
<protein>
    <submittedName>
        <fullName evidence="1">Uncharacterized protein</fullName>
    </submittedName>
</protein>
<evidence type="ECO:0000313" key="2">
    <source>
        <dbReference type="Proteomes" id="UP000887116"/>
    </source>
</evidence>
<gene>
    <name evidence="1" type="ORF">TNCT_335741</name>
</gene>
<name>A0A8X6HGA5_TRICU</name>
<proteinExistence type="predicted"/>